<evidence type="ECO:0000256" key="5">
    <source>
        <dbReference type="ARBA" id="ARBA00023136"/>
    </source>
</evidence>
<organism evidence="13 15">
    <name type="scientific">Plasmodiophora brassicae</name>
    <name type="common">Clubroot disease agent</name>
    <dbReference type="NCBI Taxonomy" id="37360"/>
    <lineage>
        <taxon>Eukaryota</taxon>
        <taxon>Sar</taxon>
        <taxon>Rhizaria</taxon>
        <taxon>Endomyxa</taxon>
        <taxon>Phytomyxea</taxon>
        <taxon>Plasmodiophorida</taxon>
        <taxon>Plasmodiophoridae</taxon>
        <taxon>Plasmodiophora</taxon>
    </lineage>
</organism>
<dbReference type="GO" id="GO:0007214">
    <property type="term" value="P:gamma-aminobutyric acid signaling pathway"/>
    <property type="evidence" value="ECO:0007669"/>
    <property type="project" value="TreeGrafter"/>
</dbReference>
<feature type="domain" description="G-protein coupled receptors family 3 profile" evidence="12">
    <location>
        <begin position="466"/>
        <end position="725"/>
    </location>
</feature>
<keyword evidence="2 10" id="KW-0812">Transmembrane</keyword>
<gene>
    <name evidence="13" type="ORF">PBRA_007795</name>
    <name evidence="14" type="ORF">PLBR_LOCUS7395</name>
</gene>
<dbReference type="PANTHER" id="PTHR10519:SF20">
    <property type="entry name" value="G-PROTEIN COUPLED RECEPTOR 156-RELATED"/>
    <property type="match status" value="1"/>
</dbReference>
<dbReference type="OrthoDB" id="2150267at2759"/>
<accession>A0A0G4IYC0</accession>
<dbReference type="Pfam" id="PF00003">
    <property type="entry name" value="7tm_3"/>
    <property type="match status" value="1"/>
</dbReference>
<dbReference type="GO" id="GO:0038039">
    <property type="term" value="C:G protein-coupled receptor heterodimeric complex"/>
    <property type="evidence" value="ECO:0007669"/>
    <property type="project" value="TreeGrafter"/>
</dbReference>
<reference evidence="13 15" key="1">
    <citation type="submission" date="2015-02" db="EMBL/GenBank/DDBJ databases">
        <authorList>
            <person name="Chooi Y.-H."/>
        </authorList>
    </citation>
    <scope>NUCLEOTIDE SEQUENCE [LARGE SCALE GENOMIC DNA]</scope>
    <source>
        <strain evidence="13">E3</strain>
    </source>
</reference>
<evidence type="ECO:0000256" key="3">
    <source>
        <dbReference type="ARBA" id="ARBA00022989"/>
    </source>
</evidence>
<keyword evidence="15" id="KW-1185">Reference proteome</keyword>
<dbReference type="Pfam" id="PF01094">
    <property type="entry name" value="ANF_receptor"/>
    <property type="match status" value="1"/>
</dbReference>
<feature type="transmembrane region" description="Helical" evidence="10">
    <location>
        <begin position="632"/>
        <end position="652"/>
    </location>
</feature>
<feature type="transmembrane region" description="Helical" evidence="10">
    <location>
        <begin position="534"/>
        <end position="554"/>
    </location>
</feature>
<evidence type="ECO:0000256" key="10">
    <source>
        <dbReference type="SAM" id="Phobius"/>
    </source>
</evidence>
<geneLocation type="mitochondrion" evidence="14"/>
<proteinExistence type="predicted"/>
<evidence type="ECO:0000256" key="6">
    <source>
        <dbReference type="ARBA" id="ARBA00023170"/>
    </source>
</evidence>
<evidence type="ECO:0000256" key="7">
    <source>
        <dbReference type="ARBA" id="ARBA00023180"/>
    </source>
</evidence>
<evidence type="ECO:0000313" key="15">
    <source>
        <dbReference type="Proteomes" id="UP000039324"/>
    </source>
</evidence>
<evidence type="ECO:0000313" key="13">
    <source>
        <dbReference type="EMBL" id="CEP00061.1"/>
    </source>
</evidence>
<reference evidence="14 16" key="2">
    <citation type="submission" date="2018-03" db="EMBL/GenBank/DDBJ databases">
        <authorList>
            <person name="Fogelqvist J."/>
        </authorList>
    </citation>
    <scope>NUCLEOTIDE SEQUENCE [LARGE SCALE GENOMIC DNA]</scope>
</reference>
<feature type="region of interest" description="Disordered" evidence="9">
    <location>
        <begin position="732"/>
        <end position="764"/>
    </location>
</feature>
<keyword evidence="4" id="KW-0297">G-protein coupled receptor</keyword>
<dbReference type="PROSITE" id="PS50259">
    <property type="entry name" value="G_PROTEIN_RECEP_F3_4"/>
    <property type="match status" value="1"/>
</dbReference>
<feature type="transmembrane region" description="Helical" evidence="10">
    <location>
        <begin position="697"/>
        <end position="718"/>
    </location>
</feature>
<dbReference type="STRING" id="37360.A0A0G4IYC0"/>
<dbReference type="CDD" id="cd15047">
    <property type="entry name" value="7tmC_GABA-B-like"/>
    <property type="match status" value="1"/>
</dbReference>
<dbReference type="SUPFAM" id="SSF53822">
    <property type="entry name" value="Periplasmic binding protein-like I"/>
    <property type="match status" value="1"/>
</dbReference>
<keyword evidence="7" id="KW-0325">Glycoprotein</keyword>
<evidence type="ECO:0000259" key="12">
    <source>
        <dbReference type="PROSITE" id="PS50259"/>
    </source>
</evidence>
<dbReference type="GO" id="GO:0004965">
    <property type="term" value="F:G protein-coupled GABA receptor activity"/>
    <property type="evidence" value="ECO:0007669"/>
    <property type="project" value="InterPro"/>
</dbReference>
<evidence type="ECO:0000256" key="2">
    <source>
        <dbReference type="ARBA" id="ARBA00022692"/>
    </source>
</evidence>
<protein>
    <recommendedName>
        <fullName evidence="12">G-protein coupled receptors family 3 profile domain-containing protein</fullName>
    </recommendedName>
</protein>
<dbReference type="Proteomes" id="UP000290189">
    <property type="component" value="Unassembled WGS sequence"/>
</dbReference>
<feature type="compositionally biased region" description="Low complexity" evidence="9">
    <location>
        <begin position="743"/>
        <end position="756"/>
    </location>
</feature>
<evidence type="ECO:0000313" key="14">
    <source>
        <dbReference type="EMBL" id="SPR00180.1"/>
    </source>
</evidence>
<sequence>MLKLLLVTTVTVRCWNGVKGQASCDVDPCAYLGRSCCRTYPCVNASSTAPVVELAVVIPFDVVGAQIAVQLAVDHVNAKGVLLPGTVKRVRWQSSRGTPLGAINALACTALTNATMLTAKVPMVIGPMYSSEVVSGMAQMASFIGLPVIAPVAGSTTLNDKVLYRTVSRMINDDSLAALAMVHIVQHFGWNTVVVVYSSDAQSVSVTNIIVEQCKNVGISILFALIIQPNTLQDTMQRIKDSNVRIVLAPVSLPDGPSVFQAVHAAGLDSSQYVWVGGSQVSPYITTVVPANLFRIWPYINASLPDVRDVTTAWQGLYASNPNITFGIPKPVDIQFNVYDAVVFGFTVLHEMRQAGLQWNQTSILNGIRSTTMVGTTGHVQLNSIGNRLGTYAVWQCQRPVNAAPSTTPGTWLNVATLGVTVQSWQDTATPVKWADGRMTPPVQLPEIRSARLSASAGVILALVVFSSLGSIMAIALLVFNVYNRNLTFIKMSSPTINNGIILGTILSFVYIILSAAQESTSDVSQVAQLCSSRVSVLCIGFTMAFGGLAAKTYRVSMIFSASKEMKTVLIRTAVLVRSVVFLLVVDIVILSVWLATDPLQAGFVQLPSHDDSDSIVQPYVIQCSSSKIDTFLAVIYIYKGALMILAAAFAYQTRNVEIPALNDSRQIGLSIFTCSLIAVIVVPVLGFISADQPSSSFVLSNMSIFFASAATLTTLFVPKISAIMDGSAQDKTKRQGPLVPKAITPAPASAASHATDTNPVESK</sequence>
<keyword evidence="5 10" id="KW-0472">Membrane</keyword>
<dbReference type="AlphaFoldDB" id="A0A0G4IYC0"/>
<dbReference type="Proteomes" id="UP000039324">
    <property type="component" value="Unassembled WGS sequence"/>
</dbReference>
<comment type="subcellular location">
    <subcellularLocation>
        <location evidence="1">Membrane</location>
        <topology evidence="1">Multi-pass membrane protein</topology>
    </subcellularLocation>
</comment>
<evidence type="ECO:0000256" key="4">
    <source>
        <dbReference type="ARBA" id="ARBA00023040"/>
    </source>
</evidence>
<evidence type="ECO:0000313" key="16">
    <source>
        <dbReference type="Proteomes" id="UP000290189"/>
    </source>
</evidence>
<dbReference type="PRINTS" id="PR01176">
    <property type="entry name" value="GABABRECEPTR"/>
</dbReference>
<dbReference type="InterPro" id="IPR028082">
    <property type="entry name" value="Peripla_BP_I"/>
</dbReference>
<feature type="transmembrane region" description="Helical" evidence="10">
    <location>
        <begin position="575"/>
        <end position="596"/>
    </location>
</feature>
<evidence type="ECO:0000256" key="1">
    <source>
        <dbReference type="ARBA" id="ARBA00004141"/>
    </source>
</evidence>
<dbReference type="Gene3D" id="3.40.50.2300">
    <property type="match status" value="2"/>
</dbReference>
<evidence type="ECO:0000256" key="11">
    <source>
        <dbReference type="SAM" id="SignalP"/>
    </source>
</evidence>
<dbReference type="EMBL" id="CDSF01000097">
    <property type="protein sequence ID" value="CEP00061.1"/>
    <property type="molecule type" value="Genomic_DNA"/>
</dbReference>
<feature type="transmembrane region" description="Helical" evidence="10">
    <location>
        <begin position="459"/>
        <end position="484"/>
    </location>
</feature>
<name>A0A0G4IYC0_PLABS</name>
<keyword evidence="14" id="KW-0496">Mitochondrion</keyword>
<dbReference type="InterPro" id="IPR017978">
    <property type="entry name" value="GPCR_3_C"/>
</dbReference>
<feature type="chain" id="PRO_5033225430" description="G-protein coupled receptors family 3 profile domain-containing protein" evidence="11">
    <location>
        <begin position="21"/>
        <end position="764"/>
    </location>
</feature>
<keyword evidence="8" id="KW-0807">Transducer</keyword>
<keyword evidence="6" id="KW-0675">Receptor</keyword>
<dbReference type="PANTHER" id="PTHR10519">
    <property type="entry name" value="GABA-B RECEPTOR"/>
    <property type="match status" value="1"/>
</dbReference>
<dbReference type="InterPro" id="IPR001828">
    <property type="entry name" value="ANF_lig-bd_rcpt"/>
</dbReference>
<evidence type="ECO:0000256" key="9">
    <source>
        <dbReference type="SAM" id="MobiDB-lite"/>
    </source>
</evidence>
<feature type="signal peptide" evidence="11">
    <location>
        <begin position="1"/>
        <end position="20"/>
    </location>
</feature>
<feature type="transmembrane region" description="Helical" evidence="10">
    <location>
        <begin position="496"/>
        <end position="514"/>
    </location>
</feature>
<keyword evidence="11" id="KW-0732">Signal</keyword>
<dbReference type="EMBL" id="OVEO01000013">
    <property type="protein sequence ID" value="SPR00180.1"/>
    <property type="molecule type" value="Genomic_DNA"/>
</dbReference>
<keyword evidence="3 10" id="KW-1133">Transmembrane helix</keyword>
<evidence type="ECO:0000256" key="8">
    <source>
        <dbReference type="ARBA" id="ARBA00023224"/>
    </source>
</evidence>
<dbReference type="InterPro" id="IPR002455">
    <property type="entry name" value="GPCR3_GABA-B"/>
</dbReference>
<feature type="transmembrane region" description="Helical" evidence="10">
    <location>
        <begin position="672"/>
        <end position="691"/>
    </location>
</feature>